<reference evidence="7" key="1">
    <citation type="submission" date="2016-12" db="EMBL/GenBank/DDBJ databases">
        <title>Comparative genomic analysis reveals the diversity, evolution, and environmental adaptation strategies of the genus Vibrio.</title>
        <authorList>
            <person name="Lin H."/>
            <person name="Wang X."/>
            <person name="Zhang X.-H."/>
        </authorList>
    </citation>
    <scope>NUCLEOTIDE SEQUENCE [LARGE SCALE GENOMIC DNA]</scope>
    <source>
        <strain evidence="7">QT6D1</strain>
    </source>
</reference>
<evidence type="ECO:0000256" key="1">
    <source>
        <dbReference type="ARBA" id="ARBA00004571"/>
    </source>
</evidence>
<organism evidence="6 7">
    <name type="scientific">Vibrio mediterranei</name>
    <dbReference type="NCBI Taxonomy" id="689"/>
    <lineage>
        <taxon>Bacteria</taxon>
        <taxon>Pseudomonadati</taxon>
        <taxon>Pseudomonadota</taxon>
        <taxon>Gammaproteobacteria</taxon>
        <taxon>Vibrionales</taxon>
        <taxon>Vibrionaceae</taxon>
        <taxon>Vibrio</taxon>
    </lineage>
</organism>
<dbReference type="Proteomes" id="UP000197092">
    <property type="component" value="Chromosome 2"/>
</dbReference>
<dbReference type="EMBL" id="CP018309">
    <property type="protein sequence ID" value="ASI92181.1"/>
    <property type="molecule type" value="Genomic_DNA"/>
</dbReference>
<feature type="signal peptide" evidence="4">
    <location>
        <begin position="1"/>
        <end position="21"/>
    </location>
</feature>
<proteinExistence type="predicted"/>
<feature type="chain" id="PRO_5042835536" description="Porin domain-containing protein" evidence="4">
    <location>
        <begin position="22"/>
        <end position="343"/>
    </location>
</feature>
<dbReference type="GO" id="GO:0009279">
    <property type="term" value="C:cell outer membrane"/>
    <property type="evidence" value="ECO:0007669"/>
    <property type="project" value="UniProtKB-SubCell"/>
</dbReference>
<dbReference type="GO" id="GO:0015288">
    <property type="term" value="F:porin activity"/>
    <property type="evidence" value="ECO:0007669"/>
    <property type="project" value="InterPro"/>
</dbReference>
<sequence>MKMAAIATAITTALVSGSALAAEVYSSDGTSLNIGGRAEFRGDFIGKSSGEELKGSMDNNSRFRVNVGGNTQITNDLSGFGFYEAEQTVNSSGSNDSNTSFKQRYMYAGLSTNFGAVSFGRQDTALVQLSQMSDIATYTGAQKEFINAGNEQINNNILYAGMFADDALSLKANVVASSKEQDNSYGISGIYTLPMGLGIGLGYAGGDVCGTPAGDSCLSGTEGKSNQFTGGLSFATGPLYVAGTYTQGDINDNLDEDFKGWEIAGQYKFQQGFLAQAVYAKQEVKDSGTTINKNDYVELTGKYYFNNSIHSYLSYKFNMLKADSSTLSKDADDSLRLGLRYDF</sequence>
<evidence type="ECO:0000313" key="6">
    <source>
        <dbReference type="EMBL" id="ASI92181.1"/>
    </source>
</evidence>
<dbReference type="InterPro" id="IPR023614">
    <property type="entry name" value="Porin_dom_sf"/>
</dbReference>
<evidence type="ECO:0000256" key="3">
    <source>
        <dbReference type="ARBA" id="ARBA00023136"/>
    </source>
</evidence>
<dbReference type="RefSeq" id="WP_088878184.1">
    <property type="nucleotide sequence ID" value="NZ_CP018309.1"/>
</dbReference>
<dbReference type="PANTHER" id="PTHR34501">
    <property type="entry name" value="PROTEIN YDDL-RELATED"/>
    <property type="match status" value="1"/>
</dbReference>
<accession>A0AAN1FK90</accession>
<dbReference type="Pfam" id="PF13609">
    <property type="entry name" value="Porin_4"/>
    <property type="match status" value="1"/>
</dbReference>
<protein>
    <recommendedName>
        <fullName evidence="5">Porin domain-containing protein</fullName>
    </recommendedName>
</protein>
<gene>
    <name evidence="6" type="ORF">BSZ05_20430</name>
</gene>
<dbReference type="PANTHER" id="PTHR34501:SF2">
    <property type="entry name" value="OUTER MEMBRANE PORIN F-RELATED"/>
    <property type="match status" value="1"/>
</dbReference>
<evidence type="ECO:0000256" key="2">
    <source>
        <dbReference type="ARBA" id="ARBA00022729"/>
    </source>
</evidence>
<dbReference type="InterPro" id="IPR050298">
    <property type="entry name" value="Gram-neg_bact_OMP"/>
</dbReference>
<dbReference type="KEGG" id="vsh:BSZ05_20430"/>
<evidence type="ECO:0000256" key="4">
    <source>
        <dbReference type="SAM" id="SignalP"/>
    </source>
</evidence>
<keyword evidence="2 4" id="KW-0732">Signal</keyword>
<dbReference type="AlphaFoldDB" id="A0AAN1FK90"/>
<dbReference type="InterPro" id="IPR033900">
    <property type="entry name" value="Gram_neg_porin_domain"/>
</dbReference>
<dbReference type="SUPFAM" id="SSF56935">
    <property type="entry name" value="Porins"/>
    <property type="match status" value="1"/>
</dbReference>
<dbReference type="CDD" id="cd00342">
    <property type="entry name" value="gram_neg_porins"/>
    <property type="match status" value="1"/>
</dbReference>
<name>A0AAN1FK90_9VIBR</name>
<keyword evidence="3" id="KW-0472">Membrane</keyword>
<dbReference type="Gene3D" id="2.40.160.10">
    <property type="entry name" value="Porin"/>
    <property type="match status" value="1"/>
</dbReference>
<feature type="domain" description="Porin" evidence="5">
    <location>
        <begin position="9"/>
        <end position="341"/>
    </location>
</feature>
<evidence type="ECO:0000313" key="7">
    <source>
        <dbReference type="Proteomes" id="UP000197092"/>
    </source>
</evidence>
<comment type="subcellular location">
    <subcellularLocation>
        <location evidence="1">Cell outer membrane</location>
        <topology evidence="1">Multi-pass membrane protein</topology>
    </subcellularLocation>
</comment>
<evidence type="ECO:0000259" key="5">
    <source>
        <dbReference type="Pfam" id="PF13609"/>
    </source>
</evidence>